<dbReference type="InterPro" id="IPR003805">
    <property type="entry name" value="CobS"/>
</dbReference>
<evidence type="ECO:0000256" key="9">
    <source>
        <dbReference type="ARBA" id="ARBA00022679"/>
    </source>
</evidence>
<dbReference type="Proteomes" id="UP001428774">
    <property type="component" value="Unassembled WGS sequence"/>
</dbReference>
<feature type="transmembrane region" description="Helical" evidence="19">
    <location>
        <begin position="62"/>
        <end position="85"/>
    </location>
</feature>
<evidence type="ECO:0000256" key="7">
    <source>
        <dbReference type="ARBA" id="ARBA00022475"/>
    </source>
</evidence>
<evidence type="ECO:0000256" key="3">
    <source>
        <dbReference type="ARBA" id="ARBA00004663"/>
    </source>
</evidence>
<comment type="similarity">
    <text evidence="4 19">Belongs to the CobS family.</text>
</comment>
<keyword evidence="13 19" id="KW-0472">Membrane</keyword>
<evidence type="ECO:0000256" key="10">
    <source>
        <dbReference type="ARBA" id="ARBA00022692"/>
    </source>
</evidence>
<evidence type="ECO:0000256" key="2">
    <source>
        <dbReference type="ARBA" id="ARBA00004651"/>
    </source>
</evidence>
<keyword evidence="21" id="KW-1185">Reference proteome</keyword>
<evidence type="ECO:0000256" key="5">
    <source>
        <dbReference type="ARBA" id="ARBA00013200"/>
    </source>
</evidence>
<evidence type="ECO:0000256" key="14">
    <source>
        <dbReference type="ARBA" id="ARBA00025228"/>
    </source>
</evidence>
<organism evidence="20 21">
    <name type="scientific">Ponticoccus litoralis</name>
    <dbReference type="NCBI Taxonomy" id="422297"/>
    <lineage>
        <taxon>Bacteria</taxon>
        <taxon>Pseudomonadati</taxon>
        <taxon>Pseudomonadota</taxon>
        <taxon>Alphaproteobacteria</taxon>
        <taxon>Rhodobacterales</taxon>
        <taxon>Roseobacteraceae</taxon>
        <taxon>Ponticoccus</taxon>
    </lineage>
</organism>
<dbReference type="RefSeq" id="WP_347165962.1">
    <property type="nucleotide sequence ID" value="NZ_JBDNCH010000002.1"/>
</dbReference>
<sequence>MIRRRLSEIQVAVMLMSRLPAGQLGDGFPSMNAARWAFPLVGLPVGLLVWAVLAALPDGPVGAALALGAAALVTGGLHHDGLADFADGMGGQNRERRLEIMRDSRVGSYGVIVLIFTVLLGGLALAELGADLWAILFVSLLSRLLMVCTLDLLPPARTEGLGQQASGTTSRMAWLPGAALALACGALSGSAAVWGAGAVMLGTAALVGWQARRRLGGQTGDVLGAVQLASETAGWVALAALLGAG</sequence>
<dbReference type="PANTHER" id="PTHR34148">
    <property type="entry name" value="ADENOSYLCOBINAMIDE-GDP RIBAZOLETRANSFERASE"/>
    <property type="match status" value="1"/>
</dbReference>
<dbReference type="HAMAP" id="MF_00719">
    <property type="entry name" value="CobS"/>
    <property type="match status" value="1"/>
</dbReference>
<dbReference type="GO" id="GO:0009236">
    <property type="term" value="P:cobalamin biosynthetic process"/>
    <property type="evidence" value="ECO:0007669"/>
    <property type="project" value="UniProtKB-UniRule"/>
</dbReference>
<keyword evidence="7 19" id="KW-1003">Cell membrane</keyword>
<keyword evidence="9 19" id="KW-0808">Transferase</keyword>
<feature type="transmembrane region" description="Helical" evidence="19">
    <location>
        <begin position="222"/>
        <end position="244"/>
    </location>
</feature>
<keyword evidence="12 19" id="KW-1133">Transmembrane helix</keyword>
<keyword evidence="11 19" id="KW-0460">Magnesium</keyword>
<comment type="caution">
    <text evidence="20">The sequence shown here is derived from an EMBL/GenBank/DDBJ whole genome shotgun (WGS) entry which is preliminary data.</text>
</comment>
<dbReference type="PANTHER" id="PTHR34148:SF1">
    <property type="entry name" value="ADENOSYLCOBINAMIDE-GDP RIBAZOLETRANSFERASE"/>
    <property type="match status" value="1"/>
</dbReference>
<comment type="catalytic activity">
    <reaction evidence="17 19">
        <text>alpha-ribazole + adenosylcob(III)inamide-GDP = adenosylcob(III)alamin + GMP + H(+)</text>
        <dbReference type="Rhea" id="RHEA:16049"/>
        <dbReference type="ChEBI" id="CHEBI:10329"/>
        <dbReference type="ChEBI" id="CHEBI:15378"/>
        <dbReference type="ChEBI" id="CHEBI:18408"/>
        <dbReference type="ChEBI" id="CHEBI:58115"/>
        <dbReference type="ChEBI" id="CHEBI:60487"/>
        <dbReference type="EC" id="2.7.8.26"/>
    </reaction>
</comment>
<dbReference type="NCBIfam" id="TIGR00317">
    <property type="entry name" value="cobS"/>
    <property type="match status" value="1"/>
</dbReference>
<gene>
    <name evidence="19 20" type="primary">cobS</name>
    <name evidence="20" type="ORF">ABFB10_06985</name>
</gene>
<evidence type="ECO:0000256" key="15">
    <source>
        <dbReference type="ARBA" id="ARBA00032605"/>
    </source>
</evidence>
<dbReference type="Pfam" id="PF02654">
    <property type="entry name" value="CobS"/>
    <property type="match status" value="1"/>
</dbReference>
<dbReference type="AlphaFoldDB" id="A0AAW9SKD0"/>
<comment type="pathway">
    <text evidence="3 19">Cofactor biosynthesis; adenosylcobalamin biosynthesis; adenosylcobalamin from cob(II)yrinate a,c-diamide: step 7/7.</text>
</comment>
<evidence type="ECO:0000256" key="13">
    <source>
        <dbReference type="ARBA" id="ARBA00023136"/>
    </source>
</evidence>
<dbReference type="GO" id="GO:0008818">
    <property type="term" value="F:cobalamin 5'-phosphate synthase activity"/>
    <property type="evidence" value="ECO:0007669"/>
    <property type="project" value="UniProtKB-UniRule"/>
</dbReference>
<comment type="catalytic activity">
    <reaction evidence="18 19">
        <text>alpha-ribazole 5'-phosphate + adenosylcob(III)inamide-GDP = adenosylcob(III)alamin 5'-phosphate + GMP + H(+)</text>
        <dbReference type="Rhea" id="RHEA:23560"/>
        <dbReference type="ChEBI" id="CHEBI:15378"/>
        <dbReference type="ChEBI" id="CHEBI:57918"/>
        <dbReference type="ChEBI" id="CHEBI:58115"/>
        <dbReference type="ChEBI" id="CHEBI:60487"/>
        <dbReference type="ChEBI" id="CHEBI:60493"/>
        <dbReference type="EC" id="2.7.8.26"/>
    </reaction>
</comment>
<keyword evidence="8 19" id="KW-0169">Cobalamin biosynthesis</keyword>
<evidence type="ECO:0000256" key="1">
    <source>
        <dbReference type="ARBA" id="ARBA00001946"/>
    </source>
</evidence>
<evidence type="ECO:0000256" key="12">
    <source>
        <dbReference type="ARBA" id="ARBA00022989"/>
    </source>
</evidence>
<evidence type="ECO:0000313" key="20">
    <source>
        <dbReference type="EMBL" id="MEN9060822.1"/>
    </source>
</evidence>
<accession>A0AAW9SKD0</accession>
<dbReference type="GO" id="GO:0051073">
    <property type="term" value="F:adenosylcobinamide-GDP ribazoletransferase activity"/>
    <property type="evidence" value="ECO:0007669"/>
    <property type="project" value="UniProtKB-UniRule"/>
</dbReference>
<comment type="function">
    <text evidence="14 19">Joins adenosylcobinamide-GDP and alpha-ribazole to generate adenosylcobalamin (Ado-cobalamin). Also synthesizes adenosylcobalamin 5'-phosphate from adenosylcobinamide-GDP and alpha-ribazole 5'-phosphate.</text>
</comment>
<evidence type="ECO:0000256" key="6">
    <source>
        <dbReference type="ARBA" id="ARBA00015850"/>
    </source>
</evidence>
<dbReference type="EC" id="2.7.8.26" evidence="5 19"/>
<proteinExistence type="inferred from homology"/>
<evidence type="ECO:0000256" key="11">
    <source>
        <dbReference type="ARBA" id="ARBA00022842"/>
    </source>
</evidence>
<protein>
    <recommendedName>
        <fullName evidence="6 19">Adenosylcobinamide-GDP ribazoletransferase</fullName>
        <ecNumber evidence="5 19">2.7.8.26</ecNumber>
    </recommendedName>
    <alternativeName>
        <fullName evidence="16 19">Cobalamin synthase</fullName>
    </alternativeName>
    <alternativeName>
        <fullName evidence="15 19">Cobalamin-5'-phosphate synthase</fullName>
    </alternativeName>
</protein>
<evidence type="ECO:0000313" key="21">
    <source>
        <dbReference type="Proteomes" id="UP001428774"/>
    </source>
</evidence>
<feature type="transmembrane region" description="Helical" evidence="19">
    <location>
        <begin position="174"/>
        <end position="202"/>
    </location>
</feature>
<evidence type="ECO:0000256" key="4">
    <source>
        <dbReference type="ARBA" id="ARBA00010561"/>
    </source>
</evidence>
<reference evidence="20 21" key="1">
    <citation type="submission" date="2024-05" db="EMBL/GenBank/DDBJ databases">
        <title>Genome sequence of Ponticoccus litoralis KCCM 90028.</title>
        <authorList>
            <person name="Kim J.M."/>
            <person name="Lee J.K."/>
            <person name="Choi B.J."/>
            <person name="Bayburt H."/>
            <person name="Baek J.H."/>
            <person name="Jeon C.O."/>
        </authorList>
    </citation>
    <scope>NUCLEOTIDE SEQUENCE [LARGE SCALE GENOMIC DNA]</scope>
    <source>
        <strain evidence="20 21">KCCM 90028</strain>
    </source>
</reference>
<name>A0AAW9SKD0_9RHOB</name>
<comment type="cofactor">
    <cofactor evidence="1 19">
        <name>Mg(2+)</name>
        <dbReference type="ChEBI" id="CHEBI:18420"/>
    </cofactor>
</comment>
<feature type="transmembrane region" description="Helical" evidence="19">
    <location>
        <begin position="106"/>
        <end position="126"/>
    </location>
</feature>
<evidence type="ECO:0000256" key="19">
    <source>
        <dbReference type="HAMAP-Rule" id="MF_00719"/>
    </source>
</evidence>
<feature type="transmembrane region" description="Helical" evidence="19">
    <location>
        <begin position="36"/>
        <end position="56"/>
    </location>
</feature>
<comment type="subcellular location">
    <subcellularLocation>
        <location evidence="2 19">Cell membrane</location>
        <topology evidence="2 19">Multi-pass membrane protein</topology>
    </subcellularLocation>
</comment>
<evidence type="ECO:0000256" key="17">
    <source>
        <dbReference type="ARBA" id="ARBA00048623"/>
    </source>
</evidence>
<evidence type="ECO:0000256" key="18">
    <source>
        <dbReference type="ARBA" id="ARBA00049504"/>
    </source>
</evidence>
<keyword evidence="10 19" id="KW-0812">Transmembrane</keyword>
<dbReference type="GO" id="GO:0005886">
    <property type="term" value="C:plasma membrane"/>
    <property type="evidence" value="ECO:0007669"/>
    <property type="project" value="UniProtKB-SubCell"/>
</dbReference>
<dbReference type="EMBL" id="JBDNCH010000002">
    <property type="protein sequence ID" value="MEN9060822.1"/>
    <property type="molecule type" value="Genomic_DNA"/>
</dbReference>
<evidence type="ECO:0000256" key="16">
    <source>
        <dbReference type="ARBA" id="ARBA00032853"/>
    </source>
</evidence>
<evidence type="ECO:0000256" key="8">
    <source>
        <dbReference type="ARBA" id="ARBA00022573"/>
    </source>
</evidence>